<comment type="pathway">
    <text evidence="8 14">Sulfur metabolism; hydrogen sulfide biosynthesis; sulfite from sulfate.</text>
</comment>
<comment type="cofactor">
    <cofactor evidence="14">
        <name>[4Fe-4S] cluster</name>
        <dbReference type="ChEBI" id="CHEBI:49883"/>
    </cofactor>
    <text evidence="14">Binds 1 [4Fe-4S] cluster per subunit.</text>
</comment>
<accession>A0A4R4A8H2</accession>
<dbReference type="GO" id="GO:0046872">
    <property type="term" value="F:metal ion binding"/>
    <property type="evidence" value="ECO:0007669"/>
    <property type="project" value="UniProtKB-KW"/>
</dbReference>
<evidence type="ECO:0000256" key="8">
    <source>
        <dbReference type="ARBA" id="ARBA00024327"/>
    </source>
</evidence>
<dbReference type="SUPFAM" id="SSF52402">
    <property type="entry name" value="Adenine nucleotide alpha hydrolases-like"/>
    <property type="match status" value="1"/>
</dbReference>
<dbReference type="CDD" id="cd23945">
    <property type="entry name" value="PAPS_reductase"/>
    <property type="match status" value="1"/>
</dbReference>
<dbReference type="GO" id="GO:0019344">
    <property type="term" value="P:cysteine biosynthetic process"/>
    <property type="evidence" value="ECO:0007669"/>
    <property type="project" value="InterPro"/>
</dbReference>
<protein>
    <recommendedName>
        <fullName evidence="10 14">Adenosine 5'-phosphosulfate reductase</fullName>
        <shortName evidence="14">APS reductase</shortName>
        <ecNumber evidence="9 14">1.8.4.10</ecNumber>
    </recommendedName>
    <alternativeName>
        <fullName evidence="12 14">5'-adenylylsulfate reductase</fullName>
    </alternativeName>
    <alternativeName>
        <fullName evidence="11 14">Thioredoxin-dependent 5'-adenylylsulfate reductase</fullName>
    </alternativeName>
</protein>
<dbReference type="Proteomes" id="UP000295247">
    <property type="component" value="Unassembled WGS sequence"/>
</dbReference>
<dbReference type="PANTHER" id="PTHR46482:SF9">
    <property type="entry name" value="5'-ADENYLYLSULFATE REDUCTASE 1, CHLOROPLASTIC"/>
    <property type="match status" value="1"/>
</dbReference>
<comment type="catalytic activity">
    <reaction evidence="13 14">
        <text>[thioredoxin]-disulfide + sulfite + AMP + 2 H(+) = adenosine 5'-phosphosulfate + [thioredoxin]-dithiol</text>
        <dbReference type="Rhea" id="RHEA:21976"/>
        <dbReference type="Rhea" id="RHEA-COMP:10698"/>
        <dbReference type="Rhea" id="RHEA-COMP:10700"/>
        <dbReference type="ChEBI" id="CHEBI:15378"/>
        <dbReference type="ChEBI" id="CHEBI:17359"/>
        <dbReference type="ChEBI" id="CHEBI:29950"/>
        <dbReference type="ChEBI" id="CHEBI:50058"/>
        <dbReference type="ChEBI" id="CHEBI:58243"/>
        <dbReference type="ChEBI" id="CHEBI:456215"/>
        <dbReference type="EC" id="1.8.4.10"/>
    </reaction>
</comment>
<dbReference type="InterPro" id="IPR002500">
    <property type="entry name" value="PAPS_reduct_dom"/>
</dbReference>
<keyword evidence="2 14" id="KW-0963">Cytoplasm</keyword>
<comment type="function">
    <text evidence="7 14">Catalyzes the formation of sulfite from adenosine 5'-phosphosulfate (APS) using thioredoxin as an electron donor.</text>
</comment>
<evidence type="ECO:0000256" key="6">
    <source>
        <dbReference type="ARBA" id="ARBA00023014"/>
    </source>
</evidence>
<dbReference type="GO" id="GO:0051539">
    <property type="term" value="F:4 iron, 4 sulfur cluster binding"/>
    <property type="evidence" value="ECO:0007669"/>
    <property type="project" value="UniProtKB-UniRule"/>
</dbReference>
<dbReference type="EC" id="1.8.4.10" evidence="9 14"/>
<keyword evidence="3 14" id="KW-0479">Metal-binding</keyword>
<evidence type="ECO:0000256" key="7">
    <source>
        <dbReference type="ARBA" id="ARBA00024298"/>
    </source>
</evidence>
<comment type="subcellular location">
    <subcellularLocation>
        <location evidence="14">Cytoplasm</location>
    </subcellularLocation>
</comment>
<evidence type="ECO:0000256" key="12">
    <source>
        <dbReference type="ARBA" id="ARBA00032041"/>
    </source>
</evidence>
<feature type="binding site" evidence="14">
    <location>
        <position position="201"/>
    </location>
    <ligand>
        <name>[4Fe-4S] cluster</name>
        <dbReference type="ChEBI" id="CHEBI:49883"/>
    </ligand>
</feature>
<evidence type="ECO:0000256" key="2">
    <source>
        <dbReference type="ARBA" id="ARBA00022490"/>
    </source>
</evidence>
<dbReference type="GO" id="GO:0043866">
    <property type="term" value="F:adenylyl-sulfate reductase (thioredoxin) activity"/>
    <property type="evidence" value="ECO:0007669"/>
    <property type="project" value="UniProtKB-EC"/>
</dbReference>
<evidence type="ECO:0000256" key="10">
    <source>
        <dbReference type="ARBA" id="ARBA00029514"/>
    </source>
</evidence>
<comment type="caution">
    <text evidence="16">The sequence shown here is derived from an EMBL/GenBank/DDBJ whole genome shotgun (WGS) entry which is preliminary data.</text>
</comment>
<keyword evidence="5 14" id="KW-0408">Iron</keyword>
<feature type="binding site" evidence="14">
    <location>
        <position position="119"/>
    </location>
    <ligand>
        <name>[4Fe-4S] cluster</name>
        <dbReference type="ChEBI" id="CHEBI:49883"/>
    </ligand>
</feature>
<dbReference type="Gene3D" id="3.40.50.620">
    <property type="entry name" value="HUPs"/>
    <property type="match status" value="1"/>
</dbReference>
<dbReference type="GO" id="GO:0019379">
    <property type="term" value="P:sulfate assimilation, phosphoadenylyl sulfate reduction by phosphoadenylyl-sulfate reductase (thioredoxin)"/>
    <property type="evidence" value="ECO:0007669"/>
    <property type="project" value="UniProtKB-UniRule"/>
</dbReference>
<feature type="domain" description="Phosphoadenosine phosphosulphate reductase" evidence="15">
    <location>
        <begin position="33"/>
        <end position="207"/>
    </location>
</feature>
<dbReference type="NCBIfam" id="TIGR02055">
    <property type="entry name" value="APS_reductase"/>
    <property type="match status" value="1"/>
</dbReference>
<evidence type="ECO:0000259" key="15">
    <source>
        <dbReference type="Pfam" id="PF01507"/>
    </source>
</evidence>
<evidence type="ECO:0000256" key="3">
    <source>
        <dbReference type="ARBA" id="ARBA00022723"/>
    </source>
</evidence>
<dbReference type="Pfam" id="PF01507">
    <property type="entry name" value="PAPS_reduct"/>
    <property type="match status" value="1"/>
</dbReference>
<dbReference type="PANTHER" id="PTHR46482">
    <property type="entry name" value="5'-ADENYLYLSULFATE REDUCTASE 3, CHLOROPLASTIC"/>
    <property type="match status" value="1"/>
</dbReference>
<reference evidence="16 17" key="1">
    <citation type="submission" date="2019-03" db="EMBL/GenBank/DDBJ databases">
        <title>Genomic Encyclopedia of Type Strains, Phase IV (KMG-IV): sequencing the most valuable type-strain genomes for metagenomic binning, comparative biology and taxonomic classification.</title>
        <authorList>
            <person name="Goeker M."/>
        </authorList>
    </citation>
    <scope>NUCLEOTIDE SEQUENCE [LARGE SCALE GENOMIC DNA]</scope>
    <source>
        <strain evidence="16 17">DSM 203</strain>
    </source>
</reference>
<evidence type="ECO:0000313" key="16">
    <source>
        <dbReference type="EMBL" id="TCW35178.1"/>
    </source>
</evidence>
<feature type="binding site" evidence="14">
    <location>
        <position position="118"/>
    </location>
    <ligand>
        <name>[4Fe-4S] cluster</name>
        <dbReference type="ChEBI" id="CHEBI:49883"/>
    </ligand>
</feature>
<gene>
    <name evidence="14" type="primary">cysH</name>
    <name evidence="16" type="ORF">EDC29_107121</name>
</gene>
<proteinExistence type="inferred from homology"/>
<dbReference type="InterPro" id="IPR004511">
    <property type="entry name" value="PAPS/APS_Rdtase"/>
</dbReference>
<dbReference type="GO" id="GO:0005737">
    <property type="term" value="C:cytoplasm"/>
    <property type="evidence" value="ECO:0007669"/>
    <property type="project" value="UniProtKB-SubCell"/>
</dbReference>
<evidence type="ECO:0000313" key="17">
    <source>
        <dbReference type="Proteomes" id="UP000295247"/>
    </source>
</evidence>
<keyword evidence="4 14" id="KW-0560">Oxidoreductase</keyword>
<dbReference type="InterPro" id="IPR014729">
    <property type="entry name" value="Rossmann-like_a/b/a_fold"/>
</dbReference>
<evidence type="ECO:0000256" key="9">
    <source>
        <dbReference type="ARBA" id="ARBA00024386"/>
    </source>
</evidence>
<evidence type="ECO:0000256" key="14">
    <source>
        <dbReference type="HAMAP-Rule" id="MF_00063"/>
    </source>
</evidence>
<dbReference type="GO" id="GO:0004604">
    <property type="term" value="F:phosphoadenylyl-sulfate reductase (thioredoxin) activity"/>
    <property type="evidence" value="ECO:0007669"/>
    <property type="project" value="UniProtKB-UniRule"/>
</dbReference>
<dbReference type="NCBIfam" id="NF002537">
    <property type="entry name" value="PRK02090.1"/>
    <property type="match status" value="1"/>
</dbReference>
<dbReference type="HAMAP" id="MF_00063">
    <property type="entry name" value="CysH"/>
    <property type="match status" value="1"/>
</dbReference>
<evidence type="ECO:0000256" key="4">
    <source>
        <dbReference type="ARBA" id="ARBA00023002"/>
    </source>
</evidence>
<evidence type="ECO:0000256" key="13">
    <source>
        <dbReference type="ARBA" id="ARBA00048441"/>
    </source>
</evidence>
<dbReference type="PIRSF" id="PIRSF000857">
    <property type="entry name" value="PAPS_reductase"/>
    <property type="match status" value="1"/>
</dbReference>
<dbReference type="EMBL" id="SMDC01000007">
    <property type="protein sequence ID" value="TCW35178.1"/>
    <property type="molecule type" value="Genomic_DNA"/>
</dbReference>
<evidence type="ECO:0000256" key="5">
    <source>
        <dbReference type="ARBA" id="ARBA00023004"/>
    </source>
</evidence>
<evidence type="ECO:0000256" key="1">
    <source>
        <dbReference type="ARBA" id="ARBA00009732"/>
    </source>
</evidence>
<organism evidence="16 17">
    <name type="scientific">Marichromatium gracile</name>
    <name type="common">Chromatium gracile</name>
    <dbReference type="NCBI Taxonomy" id="1048"/>
    <lineage>
        <taxon>Bacteria</taxon>
        <taxon>Pseudomonadati</taxon>
        <taxon>Pseudomonadota</taxon>
        <taxon>Gammaproteobacteria</taxon>
        <taxon>Chromatiales</taxon>
        <taxon>Chromatiaceae</taxon>
        <taxon>Marichromatium</taxon>
    </lineage>
</organism>
<feature type="binding site" evidence="14">
    <location>
        <position position="204"/>
    </location>
    <ligand>
        <name>[4Fe-4S] cluster</name>
        <dbReference type="ChEBI" id="CHEBI:49883"/>
    </ligand>
</feature>
<feature type="active site" description="Nucleophile; cysteine thiosulfonate intermediate" evidence="14">
    <location>
        <position position="229"/>
    </location>
</feature>
<keyword evidence="6 14" id="KW-0411">Iron-sulfur</keyword>
<dbReference type="GO" id="GO:0070814">
    <property type="term" value="P:hydrogen sulfide biosynthetic process"/>
    <property type="evidence" value="ECO:0007669"/>
    <property type="project" value="UniProtKB-UniRule"/>
</dbReference>
<dbReference type="InterPro" id="IPR011798">
    <property type="entry name" value="APS_reductase"/>
</dbReference>
<evidence type="ECO:0000256" key="11">
    <source>
        <dbReference type="ARBA" id="ARBA00030894"/>
    </source>
</evidence>
<dbReference type="AlphaFoldDB" id="A0A4R4A8H2"/>
<name>A0A4R4A8H2_MARGR</name>
<comment type="similarity">
    <text evidence="1 14">Belongs to the PAPS reductase family. CysH subfamily.</text>
</comment>
<sequence length="242" mass="27370">MADRRAPTPEQLAARERELVERLRASCRAYSPIVFATSLSVEDMVLTEVICRERLPIGLFTLDTGRLPTETLALIERVERHYDIRITRYAPRPEAVADYAREYGIDGFYDSIAARRACCRVRKLEPLGRALAGQAAWITGLRAAQSVTRVGLAPRAWDAEHGLEKLSPLIDWSEGEVWAFIRAHQVPYNPLHDQGYPSIGCAPCTRAITVGEDIRAGRWWWEQPETRECGLHRRAEHDAPSP</sequence>
<dbReference type="RefSeq" id="WP_132229931.1">
    <property type="nucleotide sequence ID" value="NZ_NRRH01000004.1"/>
</dbReference>